<evidence type="ECO:0000256" key="2">
    <source>
        <dbReference type="ARBA" id="ARBA00023002"/>
    </source>
</evidence>
<dbReference type="Gene3D" id="3.40.50.720">
    <property type="entry name" value="NAD(P)-binding Rossmann-like Domain"/>
    <property type="match status" value="2"/>
</dbReference>
<keyword evidence="3" id="KW-0520">NAD</keyword>
<sequence>MDPLRIVFLDRDSLPATENFTGPQALHELVTYPRTAPAQVAERIRDADVVIVNKVVLAGDAIAQAPRLRMIAVAATGTDNIDLDACDRRGIIVSNVREYAVHAVPEHTFALMLALRRNLLAYRQSVRDGRWQASGQFCYFDFPIHDLAGSTLGIIGRGALGEAVAEIARAFGMKVQFAARRDAGEPTNDYTDFNHVLRTSDVISLHCPLNAQTRGMIGAAEFALMERKPLLINTARGGLVDEYALEHALRAGQISGAGFDVSSQEPPAPDHPLMRLLDLPNFILTPHVAWSSSAAIRTVIRQVRDNIDAFLRDDPRNVVAGYRAAR</sequence>
<dbReference type="CDD" id="cd12162">
    <property type="entry name" value="2-Hacid_dh_4"/>
    <property type="match status" value="1"/>
</dbReference>
<protein>
    <submittedName>
        <fullName evidence="7">Glycerate dehydrogenase</fullName>
        <ecNumber evidence="7">1.1.1.29</ecNumber>
    </submittedName>
</protein>
<dbReference type="GO" id="GO:0051287">
    <property type="term" value="F:NAD binding"/>
    <property type="evidence" value="ECO:0007669"/>
    <property type="project" value="InterPro"/>
</dbReference>
<dbReference type="InterPro" id="IPR029753">
    <property type="entry name" value="D-isomer_DH_CS"/>
</dbReference>
<comment type="similarity">
    <text evidence="1 4">Belongs to the D-isomer specific 2-hydroxyacid dehydrogenase family.</text>
</comment>
<accession>A0A7W9WPN4</accession>
<dbReference type="SUPFAM" id="SSF51735">
    <property type="entry name" value="NAD(P)-binding Rossmann-fold domains"/>
    <property type="match status" value="1"/>
</dbReference>
<dbReference type="PANTHER" id="PTHR43761:SF1">
    <property type="entry name" value="D-ISOMER SPECIFIC 2-HYDROXYACID DEHYDROGENASE CATALYTIC DOMAIN-CONTAINING PROTEIN-RELATED"/>
    <property type="match status" value="1"/>
</dbReference>
<dbReference type="Pfam" id="PF02826">
    <property type="entry name" value="2-Hacid_dh_C"/>
    <property type="match status" value="1"/>
</dbReference>
<proteinExistence type="inferred from homology"/>
<dbReference type="PROSITE" id="PS00670">
    <property type="entry name" value="D_2_HYDROXYACID_DH_2"/>
    <property type="match status" value="1"/>
</dbReference>
<dbReference type="AlphaFoldDB" id="A0A7W9WPN4"/>
<dbReference type="Proteomes" id="UP000541136">
    <property type="component" value="Unassembled WGS sequence"/>
</dbReference>
<dbReference type="FunFam" id="3.40.50.720:FF:000203">
    <property type="entry name" value="D-3-phosphoglycerate dehydrogenase (SerA)"/>
    <property type="match status" value="1"/>
</dbReference>
<name>A0A7W9WPN4_CASDE</name>
<feature type="domain" description="D-isomer specific 2-hydroxyacid dehydrogenase NAD-binding" evidence="6">
    <location>
        <begin position="109"/>
        <end position="289"/>
    </location>
</feature>
<evidence type="ECO:0000259" key="6">
    <source>
        <dbReference type="Pfam" id="PF02826"/>
    </source>
</evidence>
<evidence type="ECO:0000259" key="5">
    <source>
        <dbReference type="Pfam" id="PF00389"/>
    </source>
</evidence>
<keyword evidence="2 4" id="KW-0560">Oxidoreductase</keyword>
<dbReference type="SUPFAM" id="SSF52283">
    <property type="entry name" value="Formate/glycerate dehydrogenase catalytic domain-like"/>
    <property type="match status" value="1"/>
</dbReference>
<reference evidence="7 8" key="1">
    <citation type="submission" date="2020-08" db="EMBL/GenBank/DDBJ databases">
        <title>Genomic Encyclopedia of Type Strains, Phase IV (KMG-IV): sequencing the most valuable type-strain genomes for metagenomic binning, comparative biology and taxonomic classification.</title>
        <authorList>
            <person name="Goeker M."/>
        </authorList>
    </citation>
    <scope>NUCLEOTIDE SEQUENCE [LARGE SCALE GENOMIC DNA]</scope>
    <source>
        <strain evidence="7 8">DSM 12141</strain>
    </source>
</reference>
<dbReference type="GO" id="GO:0008465">
    <property type="term" value="F:hydroxypyruvate reductase (NADH) activity"/>
    <property type="evidence" value="ECO:0007669"/>
    <property type="project" value="UniProtKB-EC"/>
</dbReference>
<gene>
    <name evidence="7" type="ORF">HNR28_002816</name>
</gene>
<dbReference type="PANTHER" id="PTHR43761">
    <property type="entry name" value="D-ISOMER SPECIFIC 2-HYDROXYACID DEHYDROGENASE FAMILY PROTEIN (AFU_ORTHOLOGUE AFUA_1G13630)"/>
    <property type="match status" value="1"/>
</dbReference>
<evidence type="ECO:0000313" key="7">
    <source>
        <dbReference type="EMBL" id="MBB6084768.1"/>
    </source>
</evidence>
<dbReference type="InterPro" id="IPR036291">
    <property type="entry name" value="NAD(P)-bd_dom_sf"/>
</dbReference>
<dbReference type="InterPro" id="IPR006140">
    <property type="entry name" value="D-isomer_DH_NAD-bd"/>
</dbReference>
<dbReference type="InterPro" id="IPR050418">
    <property type="entry name" value="D-iso_2-hydroxyacid_DH_PdxB"/>
</dbReference>
<organism evidence="7 8">
    <name type="scientific">Castellaniella defragrans</name>
    <name type="common">Alcaligenes defragrans</name>
    <dbReference type="NCBI Taxonomy" id="75697"/>
    <lineage>
        <taxon>Bacteria</taxon>
        <taxon>Pseudomonadati</taxon>
        <taxon>Pseudomonadota</taxon>
        <taxon>Betaproteobacteria</taxon>
        <taxon>Burkholderiales</taxon>
        <taxon>Alcaligenaceae</taxon>
        <taxon>Castellaniella</taxon>
    </lineage>
</organism>
<feature type="domain" description="D-isomer specific 2-hydroxyacid dehydrogenase catalytic" evidence="5">
    <location>
        <begin position="26"/>
        <end position="319"/>
    </location>
</feature>
<evidence type="ECO:0000256" key="1">
    <source>
        <dbReference type="ARBA" id="ARBA00005854"/>
    </source>
</evidence>
<evidence type="ECO:0000256" key="3">
    <source>
        <dbReference type="ARBA" id="ARBA00023027"/>
    </source>
</evidence>
<dbReference type="Pfam" id="PF00389">
    <property type="entry name" value="2-Hacid_dh"/>
    <property type="match status" value="1"/>
</dbReference>
<comment type="caution">
    <text evidence="7">The sequence shown here is derived from an EMBL/GenBank/DDBJ whole genome shotgun (WGS) entry which is preliminary data.</text>
</comment>
<dbReference type="EC" id="1.1.1.29" evidence="7"/>
<dbReference type="InterPro" id="IPR006139">
    <property type="entry name" value="D-isomer_2_OHA_DH_cat_dom"/>
</dbReference>
<evidence type="ECO:0000256" key="4">
    <source>
        <dbReference type="RuleBase" id="RU003719"/>
    </source>
</evidence>
<evidence type="ECO:0000313" key="8">
    <source>
        <dbReference type="Proteomes" id="UP000541136"/>
    </source>
</evidence>
<dbReference type="EMBL" id="JACHIB010000017">
    <property type="protein sequence ID" value="MBB6084768.1"/>
    <property type="molecule type" value="Genomic_DNA"/>
</dbReference>
<dbReference type="RefSeq" id="WP_043682630.1">
    <property type="nucleotide sequence ID" value="NZ_JACHIB010000017.1"/>
</dbReference>